<gene>
    <name evidence="2" type="ORF">IGU_06859</name>
</gene>
<keyword evidence="1" id="KW-1133">Transmembrane helix</keyword>
<sequence>MQAFNAMFELSSAVCLSIFLFIVLPYMFFKNKMSK</sequence>
<comment type="caution">
    <text evidence="2">The sequence shown here is derived from an EMBL/GenBank/DDBJ whole genome shotgun (WGS) entry which is preliminary data.</text>
</comment>
<evidence type="ECO:0000313" key="3">
    <source>
        <dbReference type="Proteomes" id="UP000013989"/>
    </source>
</evidence>
<evidence type="ECO:0000313" key="2">
    <source>
        <dbReference type="EMBL" id="EOP50023.1"/>
    </source>
</evidence>
<accession>A0A9W5Q9U1</accession>
<reference evidence="2 3" key="1">
    <citation type="submission" date="2012-12" db="EMBL/GenBank/DDBJ databases">
        <title>The Genome Sequence of Bacillus cereus ISP2954.</title>
        <authorList>
            <consortium name="The Broad Institute Genome Sequencing Platform"/>
            <consortium name="The Broad Institute Genome Sequencing Center for Infectious Disease"/>
            <person name="Feldgarden M."/>
            <person name="Van der Auwera G.A."/>
            <person name="Mahillon J."/>
            <person name="Duprez V."/>
            <person name="Timmery S."/>
            <person name="Mattelet C."/>
            <person name="Dierick K."/>
            <person name="Sun M."/>
            <person name="Yu Z."/>
            <person name="Zhu L."/>
            <person name="Hu X."/>
            <person name="Shank E.B."/>
            <person name="Swiecicka I."/>
            <person name="Hansen B.M."/>
            <person name="Andrup L."/>
            <person name="Walker B."/>
            <person name="Young S.K."/>
            <person name="Zeng Q."/>
            <person name="Gargeya S."/>
            <person name="Fitzgerald M."/>
            <person name="Haas B."/>
            <person name="Abouelleil A."/>
            <person name="Alvarado L."/>
            <person name="Arachchi H.M."/>
            <person name="Berlin A.M."/>
            <person name="Chapman S.B."/>
            <person name="Dewar J."/>
            <person name="Goldberg J."/>
            <person name="Griggs A."/>
            <person name="Gujja S."/>
            <person name="Hansen M."/>
            <person name="Howarth C."/>
            <person name="Imamovic A."/>
            <person name="Larimer J."/>
            <person name="McCowan C."/>
            <person name="Murphy C."/>
            <person name="Neiman D."/>
            <person name="Pearson M."/>
            <person name="Priest M."/>
            <person name="Roberts A."/>
            <person name="Saif S."/>
            <person name="Shea T."/>
            <person name="Sisk P."/>
            <person name="Sykes S."/>
            <person name="Wortman J."/>
            <person name="Nusbaum C."/>
            <person name="Birren B."/>
        </authorList>
    </citation>
    <scope>NUCLEOTIDE SEQUENCE [LARGE SCALE GENOMIC DNA]</scope>
    <source>
        <strain evidence="2 3">ISP2954</strain>
    </source>
</reference>
<organism evidence="2 3">
    <name type="scientific">Bacillus cereus ISP2954</name>
    <dbReference type="NCBI Taxonomy" id="1053215"/>
    <lineage>
        <taxon>Bacteria</taxon>
        <taxon>Bacillati</taxon>
        <taxon>Bacillota</taxon>
        <taxon>Bacilli</taxon>
        <taxon>Bacillales</taxon>
        <taxon>Bacillaceae</taxon>
        <taxon>Bacillus</taxon>
        <taxon>Bacillus cereus group</taxon>
    </lineage>
</organism>
<keyword evidence="1" id="KW-0472">Membrane</keyword>
<keyword evidence="1" id="KW-0812">Transmembrane</keyword>
<protein>
    <submittedName>
        <fullName evidence="2">Uncharacterized protein</fullName>
    </submittedName>
</protein>
<evidence type="ECO:0000256" key="1">
    <source>
        <dbReference type="SAM" id="Phobius"/>
    </source>
</evidence>
<dbReference type="AlphaFoldDB" id="A0A9W5Q9U1"/>
<feature type="transmembrane region" description="Helical" evidence="1">
    <location>
        <begin position="6"/>
        <end position="29"/>
    </location>
</feature>
<dbReference type="Proteomes" id="UP000013989">
    <property type="component" value="Unassembled WGS sequence"/>
</dbReference>
<dbReference type="EMBL" id="AHEJ01000128">
    <property type="protein sequence ID" value="EOP50023.1"/>
    <property type="molecule type" value="Genomic_DNA"/>
</dbReference>
<name>A0A9W5Q9U1_BACCE</name>
<proteinExistence type="predicted"/>